<evidence type="ECO:0000313" key="2">
    <source>
        <dbReference type="Proteomes" id="UP000006056"/>
    </source>
</evidence>
<dbReference type="OrthoDB" id="117729at2"/>
<sequence>MQYLNAAEYVPFGLGEETGDDLITAASAMIDAFCRRPSLGVTQYVERLRFARGRYEIQLSNLPLTDGAAAIVSARVRFGRLGSDVSPWSAEVLAFAPTGTWSSVDASTLDVSATGAVTFTPHLLGVPFDEAEVTYTAGYAAIPVPVKVACAQIVRNAQAMPALNVKRQALDSMAMEYFSGALVDAEVQRLLAPYVAERMG</sequence>
<dbReference type="EMBL" id="CP003379">
    <property type="protein sequence ID" value="AFL86490.1"/>
    <property type="molecule type" value="Genomic_DNA"/>
</dbReference>
<evidence type="ECO:0000313" key="1">
    <source>
        <dbReference type="EMBL" id="AFL86490.1"/>
    </source>
</evidence>
<gene>
    <name evidence="1" type="ordered locus">Terro_0139</name>
</gene>
<dbReference type="AlphaFoldDB" id="I3ZB72"/>
<dbReference type="HOGENOM" id="CLU_1394750_0_0_0"/>
<dbReference type="Proteomes" id="UP000006056">
    <property type="component" value="Chromosome"/>
</dbReference>
<accession>I3ZB72</accession>
<proteinExistence type="predicted"/>
<reference evidence="1 2" key="1">
    <citation type="submission" date="2012-06" db="EMBL/GenBank/DDBJ databases">
        <title>Complete genome of Terriglobus roseus DSM 18391.</title>
        <authorList>
            <consortium name="US DOE Joint Genome Institute (JGI-PGF)"/>
            <person name="Lucas S."/>
            <person name="Copeland A."/>
            <person name="Lapidus A."/>
            <person name="Glavina del Rio T."/>
            <person name="Dalin E."/>
            <person name="Tice H."/>
            <person name="Bruce D."/>
            <person name="Goodwin L."/>
            <person name="Pitluck S."/>
            <person name="Peters L."/>
            <person name="Mikhailova N."/>
            <person name="Munk A.C.C."/>
            <person name="Kyrpides N."/>
            <person name="Mavromatis K."/>
            <person name="Ivanova N."/>
            <person name="Brettin T."/>
            <person name="Detter J.C."/>
            <person name="Han C."/>
            <person name="Larimer F."/>
            <person name="Land M."/>
            <person name="Hauser L."/>
            <person name="Markowitz V."/>
            <person name="Cheng J.-F."/>
            <person name="Hugenholtz P."/>
            <person name="Woyke T."/>
            <person name="Wu D."/>
            <person name="Brambilla E."/>
            <person name="Klenk H.-P."/>
            <person name="Eisen J.A."/>
        </authorList>
    </citation>
    <scope>NUCLEOTIDE SEQUENCE [LARGE SCALE GENOMIC DNA]</scope>
    <source>
        <strain evidence="2">DSM 18391 / NRRL B-41598 / KBS 63</strain>
    </source>
</reference>
<organism evidence="1 2">
    <name type="scientific">Terriglobus roseus (strain DSM 18391 / NRRL B-41598 / KBS 63)</name>
    <dbReference type="NCBI Taxonomy" id="926566"/>
    <lineage>
        <taxon>Bacteria</taxon>
        <taxon>Pseudomonadati</taxon>
        <taxon>Acidobacteriota</taxon>
        <taxon>Terriglobia</taxon>
        <taxon>Terriglobales</taxon>
        <taxon>Acidobacteriaceae</taxon>
        <taxon>Terriglobus</taxon>
    </lineage>
</organism>
<name>I3ZB72_TERRK</name>
<keyword evidence="2" id="KW-1185">Reference proteome</keyword>
<dbReference type="STRING" id="926566.Terro_0139"/>
<dbReference type="KEGG" id="trs:Terro_0139"/>
<protein>
    <recommendedName>
        <fullName evidence="3">Phage gp6-like head-tail connector protein</fullName>
    </recommendedName>
</protein>
<dbReference type="RefSeq" id="WP_014784059.1">
    <property type="nucleotide sequence ID" value="NC_018014.1"/>
</dbReference>
<evidence type="ECO:0008006" key="3">
    <source>
        <dbReference type="Google" id="ProtNLM"/>
    </source>
</evidence>
<dbReference type="eggNOG" id="ENOG503254K">
    <property type="taxonomic scope" value="Bacteria"/>
</dbReference>